<keyword evidence="2" id="KW-1185">Reference proteome</keyword>
<accession>A0A4U0N7T0</accession>
<organism evidence="1 2">
    <name type="scientific">Sphingobacterium olei</name>
    <dbReference type="NCBI Taxonomy" id="2571155"/>
    <lineage>
        <taxon>Bacteria</taxon>
        <taxon>Pseudomonadati</taxon>
        <taxon>Bacteroidota</taxon>
        <taxon>Sphingobacteriia</taxon>
        <taxon>Sphingobacteriales</taxon>
        <taxon>Sphingobacteriaceae</taxon>
        <taxon>Sphingobacterium</taxon>
    </lineage>
</organism>
<reference evidence="1 2" key="1">
    <citation type="submission" date="2019-04" db="EMBL/GenBank/DDBJ databases">
        <title>Sphingobacterium olei sp. nov., isolated from oil-contaminated soil.</title>
        <authorList>
            <person name="Liu B."/>
        </authorList>
    </citation>
    <scope>NUCLEOTIDE SEQUENCE [LARGE SCALE GENOMIC DNA]</scope>
    <source>
        <strain evidence="1 2">HAL-9</strain>
    </source>
</reference>
<gene>
    <name evidence="1" type="ORF">FAZ15_21960</name>
</gene>
<dbReference type="InterPro" id="IPR024079">
    <property type="entry name" value="MetalloPept_cat_dom_sf"/>
</dbReference>
<dbReference type="Pfam" id="PF13582">
    <property type="entry name" value="Reprolysin_3"/>
    <property type="match status" value="1"/>
</dbReference>
<name>A0A4U0N7T0_9SPHI</name>
<protein>
    <submittedName>
        <fullName evidence="1">Uncharacterized protein</fullName>
    </submittedName>
</protein>
<dbReference type="AlphaFoldDB" id="A0A4U0N7T0"/>
<dbReference type="Gene3D" id="3.40.390.10">
    <property type="entry name" value="Collagenase (Catalytic Domain)"/>
    <property type="match status" value="1"/>
</dbReference>
<dbReference type="GO" id="GO:0008237">
    <property type="term" value="F:metallopeptidase activity"/>
    <property type="evidence" value="ECO:0007669"/>
    <property type="project" value="InterPro"/>
</dbReference>
<dbReference type="SUPFAM" id="SSF55486">
    <property type="entry name" value="Metalloproteases ('zincins'), catalytic domain"/>
    <property type="match status" value="1"/>
</dbReference>
<sequence length="122" mass="13174">MGNATGTTININRDKIESTLSSNPGGDRVKLITGTFVHEIGHNLGASHGDPGSIMNQMNMNEISTGTFNYSYPSVNGSGIRAIMGRTNNPNSLESMYLTPREVRRVIQHKDPGAPGALYKVR</sequence>
<dbReference type="Proteomes" id="UP000306808">
    <property type="component" value="Unassembled WGS sequence"/>
</dbReference>
<dbReference type="EMBL" id="SUME01000015">
    <property type="protein sequence ID" value="TJZ49891.1"/>
    <property type="molecule type" value="Genomic_DNA"/>
</dbReference>
<proteinExistence type="predicted"/>
<dbReference type="OrthoDB" id="1376075at2"/>
<evidence type="ECO:0000313" key="2">
    <source>
        <dbReference type="Proteomes" id="UP000306808"/>
    </source>
</evidence>
<comment type="caution">
    <text evidence="1">The sequence shown here is derived from an EMBL/GenBank/DDBJ whole genome shotgun (WGS) entry which is preliminary data.</text>
</comment>
<evidence type="ECO:0000313" key="1">
    <source>
        <dbReference type="EMBL" id="TJZ49891.1"/>
    </source>
</evidence>